<reference evidence="3" key="1">
    <citation type="submission" date="2013-02" db="EMBL/GenBank/DDBJ databases">
        <authorList>
            <consortium name="The Broad Institute Genome Sequencing Platform"/>
            <person name="Cuomo C."/>
            <person name="Becnel J."/>
            <person name="Sanscrainte N."/>
            <person name="Walker B."/>
            <person name="Young S.K."/>
            <person name="Zeng Q."/>
            <person name="Gargeya S."/>
            <person name="Fitzgerald M."/>
            <person name="Haas B."/>
            <person name="Abouelleil A."/>
            <person name="Alvarado L."/>
            <person name="Arachchi H.M."/>
            <person name="Berlin A.M."/>
            <person name="Chapman S.B."/>
            <person name="Dewar J."/>
            <person name="Goldberg J."/>
            <person name="Griggs A."/>
            <person name="Gujja S."/>
            <person name="Hansen M."/>
            <person name="Howarth C."/>
            <person name="Imamovic A."/>
            <person name="Larimer J."/>
            <person name="McCowan C."/>
            <person name="Murphy C."/>
            <person name="Neiman D."/>
            <person name="Pearson M."/>
            <person name="Priest M."/>
            <person name="Roberts A."/>
            <person name="Saif S."/>
            <person name="Shea T."/>
            <person name="Sisk P."/>
            <person name="Sykes S."/>
            <person name="Wortman J."/>
            <person name="Nusbaum C."/>
            <person name="Birren B."/>
        </authorList>
    </citation>
    <scope>NUCLEOTIDE SEQUENCE [LARGE SCALE GENOMIC DNA]</scope>
    <source>
        <strain evidence="3">PRA339</strain>
    </source>
</reference>
<sequence>MIFFMSYFMKILVVYLLLIDSSLCTILSTSDSNNGILEMSISEKTACLREMKKNIKRVYFDLKELLESGSRFALDEESNKDIRKFFCKLQSDYYFNSFNISRKYDCELEKLAKYFKTPAISSDVVDKAFRVFNNIKFCKAGSILQLCFKSLLIEHNKLHEEKLPNLSRDILALHDKLFFYREKTFIKMDFSSLFDMISNLRVSYYIYKKGIKDFYQLCMSFTVKFESFYKLWSKLDNDQKFEFIKDPKNQEPGESDVLYILELAEDQKNNLQLLYGKMNSFLKEKKYKGAEEDPKKFLKDLINFAYDYEIFRVKVNGLYQYMLNHEDGFKQPQFSMPNSYINSSLESVRDIILDLKSKFLNNETLIVIYKRICRKILLLTHDRPKILEDFLKRKYADTAKIGEINNHKLANLIVSKFSLTQDGIKLLLDRSSDHTKLFKGISNEKAGLFIILRYFLTFDVYAQFLAMKSLKFRLKEDFQRLKEELGDEEVDNKYHSLNDLFERLEIILYADRLSIFVPVPYCECCMKHPEDYVLC</sequence>
<dbReference type="AlphaFoldDB" id="A0A059F3Q7"/>
<keyword evidence="3" id="KW-1185">Reference proteome</keyword>
<dbReference type="VEuPathDB" id="MicrosporidiaDB:H312_00744"/>
<proteinExistence type="predicted"/>
<protein>
    <recommendedName>
        <fullName evidence="4">Cullin family profile domain-containing protein</fullName>
    </recommendedName>
</protein>
<keyword evidence="1" id="KW-0732">Signal</keyword>
<dbReference type="Proteomes" id="UP000030655">
    <property type="component" value="Unassembled WGS sequence"/>
</dbReference>
<evidence type="ECO:0000313" key="2">
    <source>
        <dbReference type="EMBL" id="KCZ81845.1"/>
    </source>
</evidence>
<evidence type="ECO:0000313" key="3">
    <source>
        <dbReference type="Proteomes" id="UP000030655"/>
    </source>
</evidence>
<dbReference type="OrthoDB" id="10452544at2759"/>
<feature type="chain" id="PRO_5001571926" description="Cullin family profile domain-containing protein" evidence="1">
    <location>
        <begin position="25"/>
        <end position="535"/>
    </location>
</feature>
<organism evidence="2 3">
    <name type="scientific">Anncaliia algerae PRA339</name>
    <dbReference type="NCBI Taxonomy" id="1288291"/>
    <lineage>
        <taxon>Eukaryota</taxon>
        <taxon>Fungi</taxon>
        <taxon>Fungi incertae sedis</taxon>
        <taxon>Microsporidia</taxon>
        <taxon>Tubulinosematoidea</taxon>
        <taxon>Tubulinosematidae</taxon>
        <taxon>Anncaliia</taxon>
    </lineage>
</organism>
<accession>A0A059F3Q7</accession>
<reference evidence="2 3" key="2">
    <citation type="submission" date="2014-03" db="EMBL/GenBank/DDBJ databases">
        <title>The Genome Sequence of Anncaliia algerae insect isolate PRA339.</title>
        <authorList>
            <consortium name="The Broad Institute Genome Sequencing Platform"/>
            <consortium name="The Broad Institute Genome Sequencing Center for Infectious Disease"/>
            <person name="Cuomo C."/>
            <person name="Becnel J."/>
            <person name="Sanscrainte N."/>
            <person name="Walker B."/>
            <person name="Young S.K."/>
            <person name="Zeng Q."/>
            <person name="Gargeya S."/>
            <person name="Fitzgerald M."/>
            <person name="Haas B."/>
            <person name="Abouelleil A."/>
            <person name="Alvarado L."/>
            <person name="Arachchi H.M."/>
            <person name="Berlin A.M."/>
            <person name="Chapman S.B."/>
            <person name="Dewar J."/>
            <person name="Goldberg J."/>
            <person name="Griggs A."/>
            <person name="Gujja S."/>
            <person name="Hansen M."/>
            <person name="Howarth C."/>
            <person name="Imamovic A."/>
            <person name="Larimer J."/>
            <person name="McCowan C."/>
            <person name="Murphy C."/>
            <person name="Neiman D."/>
            <person name="Pearson M."/>
            <person name="Priest M."/>
            <person name="Roberts A."/>
            <person name="Saif S."/>
            <person name="Shea T."/>
            <person name="Sisk P."/>
            <person name="Sykes S."/>
            <person name="Wortman J."/>
            <person name="Nusbaum C."/>
            <person name="Birren B."/>
        </authorList>
    </citation>
    <scope>NUCLEOTIDE SEQUENCE [LARGE SCALE GENOMIC DNA]</scope>
    <source>
        <strain evidence="2 3">PRA339</strain>
    </source>
</reference>
<dbReference type="HOGENOM" id="CLU_508947_0_0_1"/>
<name>A0A059F3Q7_9MICR</name>
<feature type="signal peptide" evidence="1">
    <location>
        <begin position="1"/>
        <end position="24"/>
    </location>
</feature>
<evidence type="ECO:0008006" key="4">
    <source>
        <dbReference type="Google" id="ProtNLM"/>
    </source>
</evidence>
<dbReference type="EMBL" id="KK365136">
    <property type="protein sequence ID" value="KCZ81845.1"/>
    <property type="molecule type" value="Genomic_DNA"/>
</dbReference>
<evidence type="ECO:0000256" key="1">
    <source>
        <dbReference type="SAM" id="SignalP"/>
    </source>
</evidence>
<gene>
    <name evidence="2" type="ORF">H312_00744</name>
</gene>